<evidence type="ECO:0000313" key="3">
    <source>
        <dbReference type="EMBL" id="GGS31244.1"/>
    </source>
</evidence>
<name>A0A918GEE6_9PSEU</name>
<comment type="caution">
    <text evidence="3">The sequence shown here is derived from an EMBL/GenBank/DDBJ whole genome shotgun (WGS) entry which is preliminary data.</text>
</comment>
<reference evidence="3" key="1">
    <citation type="journal article" date="2014" name="Int. J. Syst. Evol. Microbiol.">
        <title>Complete genome sequence of Corynebacterium casei LMG S-19264T (=DSM 44701T), isolated from a smear-ripened cheese.</title>
        <authorList>
            <consortium name="US DOE Joint Genome Institute (JGI-PGF)"/>
            <person name="Walter F."/>
            <person name="Albersmeier A."/>
            <person name="Kalinowski J."/>
            <person name="Ruckert C."/>
        </authorList>
    </citation>
    <scope>NUCLEOTIDE SEQUENCE</scope>
    <source>
        <strain evidence="3">JCM 3276</strain>
    </source>
</reference>
<keyword evidence="1" id="KW-0812">Transmembrane</keyword>
<dbReference type="Pfam" id="PF09990">
    <property type="entry name" value="DUF2231"/>
    <property type="match status" value="1"/>
</dbReference>
<dbReference type="EMBL" id="BMRB01000002">
    <property type="protein sequence ID" value="GGS31244.1"/>
    <property type="molecule type" value="Genomic_DNA"/>
</dbReference>
<dbReference type="Proteomes" id="UP000660680">
    <property type="component" value="Unassembled WGS sequence"/>
</dbReference>
<feature type="transmembrane region" description="Helical" evidence="1">
    <location>
        <begin position="82"/>
        <end position="101"/>
    </location>
</feature>
<feature type="transmembrane region" description="Helical" evidence="1">
    <location>
        <begin position="12"/>
        <end position="30"/>
    </location>
</feature>
<evidence type="ECO:0000259" key="2">
    <source>
        <dbReference type="Pfam" id="PF09990"/>
    </source>
</evidence>
<dbReference type="RefSeq" id="WP_189210697.1">
    <property type="nucleotide sequence ID" value="NZ_BMRB01000002.1"/>
</dbReference>
<organism evidence="3 4">
    <name type="scientific">Actinokineospora fastidiosa</name>
    <dbReference type="NCBI Taxonomy" id="1816"/>
    <lineage>
        <taxon>Bacteria</taxon>
        <taxon>Bacillati</taxon>
        <taxon>Actinomycetota</taxon>
        <taxon>Actinomycetes</taxon>
        <taxon>Pseudonocardiales</taxon>
        <taxon>Pseudonocardiaceae</taxon>
        <taxon>Actinokineospora</taxon>
    </lineage>
</organism>
<evidence type="ECO:0000313" key="4">
    <source>
        <dbReference type="Proteomes" id="UP000660680"/>
    </source>
</evidence>
<evidence type="ECO:0000256" key="1">
    <source>
        <dbReference type="SAM" id="Phobius"/>
    </source>
</evidence>
<dbReference type="AlphaFoldDB" id="A0A918GEE6"/>
<dbReference type="InterPro" id="IPR019251">
    <property type="entry name" value="DUF2231_TM"/>
</dbReference>
<gene>
    <name evidence="3" type="ORF">GCM10010171_26390</name>
</gene>
<keyword evidence="1" id="KW-1133">Transmembrane helix</keyword>
<proteinExistence type="predicted"/>
<protein>
    <recommendedName>
        <fullName evidence="2">DUF2231 domain-containing protein</fullName>
    </recommendedName>
</protein>
<feature type="transmembrane region" description="Helical" evidence="1">
    <location>
        <begin position="113"/>
        <end position="133"/>
    </location>
</feature>
<feature type="domain" description="DUF2231" evidence="2">
    <location>
        <begin position="9"/>
        <end position="145"/>
    </location>
</feature>
<accession>A0A918GEE6</accession>
<feature type="transmembrane region" description="Helical" evidence="1">
    <location>
        <begin position="42"/>
        <end position="70"/>
    </location>
</feature>
<reference evidence="3" key="2">
    <citation type="submission" date="2020-09" db="EMBL/GenBank/DDBJ databases">
        <authorList>
            <person name="Sun Q."/>
            <person name="Ohkuma M."/>
        </authorList>
    </citation>
    <scope>NUCLEOTIDE SEQUENCE</scope>
    <source>
        <strain evidence="3">JCM 3276</strain>
    </source>
</reference>
<sequence>MRSRVRAAGHAVHPMLMVFPLGLLVTAAVFDLLQRITGGSDWAIAAAYTMAAGVLGGLVAGLTGWADWALSVPKGTRARRVGLVHGAINSLVLALFALSWVLRLGEPGWAPGWTAVIVSWLGALLLGVGGWLGGELVERLSISVDEVAQPDATSSLSGHQQRFRAARA</sequence>
<keyword evidence="1" id="KW-0472">Membrane</keyword>
<keyword evidence="4" id="KW-1185">Reference proteome</keyword>